<organism evidence="3 4">
    <name type="scientific">Leucosporidium creatinivorum</name>
    <dbReference type="NCBI Taxonomy" id="106004"/>
    <lineage>
        <taxon>Eukaryota</taxon>
        <taxon>Fungi</taxon>
        <taxon>Dikarya</taxon>
        <taxon>Basidiomycota</taxon>
        <taxon>Pucciniomycotina</taxon>
        <taxon>Microbotryomycetes</taxon>
        <taxon>Leucosporidiales</taxon>
        <taxon>Leucosporidium</taxon>
    </lineage>
</organism>
<name>A0A1Y2FTF1_9BASI</name>
<dbReference type="FunCoup" id="A0A1Y2FTF1">
    <property type="interactions" value="208"/>
</dbReference>
<dbReference type="Pfam" id="PF05971">
    <property type="entry name" value="Methyltransf_10"/>
    <property type="match status" value="1"/>
</dbReference>
<reference evidence="3 4" key="1">
    <citation type="submission" date="2016-07" db="EMBL/GenBank/DDBJ databases">
        <title>Pervasive Adenine N6-methylation of Active Genes in Fungi.</title>
        <authorList>
            <consortium name="DOE Joint Genome Institute"/>
            <person name="Mondo S.J."/>
            <person name="Dannebaum R.O."/>
            <person name="Kuo R.C."/>
            <person name="Labutti K."/>
            <person name="Haridas S."/>
            <person name="Kuo A."/>
            <person name="Salamov A."/>
            <person name="Ahrendt S.R."/>
            <person name="Lipzen A."/>
            <person name="Sullivan W."/>
            <person name="Andreopoulos W.B."/>
            <person name="Clum A."/>
            <person name="Lindquist E."/>
            <person name="Daum C."/>
            <person name="Ramamoorthy G.K."/>
            <person name="Gryganskyi A."/>
            <person name="Culley D."/>
            <person name="Magnuson J.K."/>
            <person name="James T.Y."/>
            <person name="O'Malley M.A."/>
            <person name="Stajich J.E."/>
            <person name="Spatafora J.W."/>
            <person name="Visel A."/>
            <person name="Grigoriev I.V."/>
        </authorList>
    </citation>
    <scope>NUCLEOTIDE SEQUENCE [LARGE SCALE GENOMIC DNA]</scope>
    <source>
        <strain evidence="3 4">62-1032</strain>
    </source>
</reference>
<dbReference type="PANTHER" id="PTHR13393:SF0">
    <property type="entry name" value="RNA N6-ADENOSINE-METHYLTRANSFERASE METTL16"/>
    <property type="match status" value="1"/>
</dbReference>
<comment type="caution">
    <text evidence="3">The sequence shown here is derived from an EMBL/GenBank/DDBJ whole genome shotgun (WGS) entry which is preliminary data.</text>
</comment>
<dbReference type="AlphaFoldDB" id="A0A1Y2FTF1"/>
<evidence type="ECO:0000256" key="2">
    <source>
        <dbReference type="ARBA" id="ARBA00022679"/>
    </source>
</evidence>
<keyword evidence="1" id="KW-0489">Methyltransferase</keyword>
<keyword evidence="2" id="KW-0808">Transferase</keyword>
<dbReference type="Proteomes" id="UP000193467">
    <property type="component" value="Unassembled WGS sequence"/>
</dbReference>
<gene>
    <name evidence="3" type="ORF">BCR35DRAFT_277643</name>
</gene>
<dbReference type="InterPro" id="IPR010286">
    <property type="entry name" value="METTL16/RlmF"/>
</dbReference>
<dbReference type="InParanoid" id="A0A1Y2FTF1"/>
<dbReference type="PANTHER" id="PTHR13393">
    <property type="entry name" value="SAM-DEPENDENT METHYLTRANSFERASE"/>
    <property type="match status" value="1"/>
</dbReference>
<keyword evidence="4" id="KW-1185">Reference proteome</keyword>
<evidence type="ECO:0008006" key="5">
    <source>
        <dbReference type="Google" id="ProtNLM"/>
    </source>
</evidence>
<evidence type="ECO:0000313" key="4">
    <source>
        <dbReference type="Proteomes" id="UP000193467"/>
    </source>
</evidence>
<dbReference type="InterPro" id="IPR029063">
    <property type="entry name" value="SAM-dependent_MTases_sf"/>
</dbReference>
<dbReference type="CDD" id="cd02440">
    <property type="entry name" value="AdoMet_MTases"/>
    <property type="match status" value="1"/>
</dbReference>
<evidence type="ECO:0000313" key="3">
    <source>
        <dbReference type="EMBL" id="ORY85965.1"/>
    </source>
</evidence>
<dbReference type="EMBL" id="MCGR01000015">
    <property type="protein sequence ID" value="ORY85965.1"/>
    <property type="molecule type" value="Genomic_DNA"/>
</dbReference>
<accession>A0A1Y2FTF1</accession>
<dbReference type="OrthoDB" id="514248at2759"/>
<evidence type="ECO:0000256" key="1">
    <source>
        <dbReference type="ARBA" id="ARBA00022603"/>
    </source>
</evidence>
<dbReference type="GO" id="GO:0008168">
    <property type="term" value="F:methyltransferase activity"/>
    <property type="evidence" value="ECO:0007669"/>
    <property type="project" value="UniProtKB-KW"/>
</dbReference>
<dbReference type="SUPFAM" id="SSF53335">
    <property type="entry name" value="S-adenosyl-L-methionine-dependent methyltransferases"/>
    <property type="match status" value="1"/>
</dbReference>
<dbReference type="GO" id="GO:0070475">
    <property type="term" value="P:rRNA base methylation"/>
    <property type="evidence" value="ECO:0007669"/>
    <property type="project" value="TreeGrafter"/>
</dbReference>
<protein>
    <recommendedName>
        <fullName evidence="5">U6 small nuclear RNA (adenine-(43)-N(6))-methyltransferase</fullName>
    </recommendedName>
</protein>
<dbReference type="GO" id="GO:0005634">
    <property type="term" value="C:nucleus"/>
    <property type="evidence" value="ECO:0007669"/>
    <property type="project" value="TreeGrafter"/>
</dbReference>
<sequence length="455" mass="50247">MELLGSPYRTAPRFDELAAAIPAFAPFLRTTSKGQPTIDFQNDKAVRALTSALLERDFQLAMDLPEDRLCPMVPGRLEYMLWILQLSLRTLGPTPSPPPLAGLDIGTGSSCIYPLLGCRSYPSLQFVASDVDDHSLSYARRNVQNNRMEDRIDVRKVEALGSMFPAGNFDFTMCNPPFYSTAEEIADSLAAKELEPYAVCTGGANEMVTDGGEVAFVGRMVEESLTCGERIRWFSSLLGKYSSIAPLVAQLQSHSIENYTIKELTQGQTQRYVLAWSLQSTRLPSDTYHPRAAEYSNQPLAKLLPPSNAHTYFCPPSLRPSDVKEVLSTTIGELEGSGLVWSQEAADVKETGTLQARKNGWSRSARRKGKGSAMATEGDLTLSIASPSEFAQKEDVLLEAVVSIKLEGQQVKVEAEWTKGCDRARKDWATLWAYLIRRLVDRAKEMSSVGDAMEH</sequence>
<dbReference type="STRING" id="106004.A0A1Y2FTF1"/>
<proteinExistence type="predicted"/>
<dbReference type="Gene3D" id="3.40.50.150">
    <property type="entry name" value="Vaccinia Virus protein VP39"/>
    <property type="match status" value="1"/>
</dbReference>